<dbReference type="SMART" id="SM00028">
    <property type="entry name" value="TPR"/>
    <property type="match status" value="5"/>
</dbReference>
<dbReference type="Pfam" id="PF13181">
    <property type="entry name" value="TPR_8"/>
    <property type="match status" value="1"/>
</dbReference>
<evidence type="ECO:0000313" key="4">
    <source>
        <dbReference type="EMBL" id="NER27575.1"/>
    </source>
</evidence>
<dbReference type="InterPro" id="IPR051685">
    <property type="entry name" value="Ycf3/AcsC/BcsC/TPR_MFPF"/>
</dbReference>
<keyword evidence="2 3" id="KW-0802">TPR repeat</keyword>
<dbReference type="PANTHER" id="PTHR44943">
    <property type="entry name" value="CELLULOSE SYNTHASE OPERON PROTEIN C"/>
    <property type="match status" value="1"/>
</dbReference>
<sequence>MTNSELDTALSSYQKALSTIKESQTLKIEQVLAVLNARDLLQDALAKSENLSIEDQQELVELDIVLKKQAEKIIKVINLAEYRTSFQPCEQKWWWKLEREVPPHLWDRWDWLWRGVTVGCWTVNLAVLVDIVPRFLTAGTGVVGAVAVAFPSFLTLLQAKSELTETGKKAFEKFLNRLRIPPHYHEEARLVSILLLLGFLLSFRGLFPFFSDWYNQQGLKSYRNRELAGAEEKYLQALKLNPDNFKAHYNLGIIYEDLQEFEKARMSYQFAVKGNLVKAQNNLARLQILAGKSELAIPLLWQGLNKTEAELPLRVRYSLMKNLGWALFKQKQPEQAETILKAAIGLASTPEGLEQIKTRSSSHCLLAQVYQQQKQDSKALEQWQECFNLGSIFNPDEDKWLGLAHQALKKSGDYSCSGNKGES</sequence>
<organism evidence="4">
    <name type="scientific">Symploca sp. SIO1C4</name>
    <dbReference type="NCBI Taxonomy" id="2607765"/>
    <lineage>
        <taxon>Bacteria</taxon>
        <taxon>Bacillati</taxon>
        <taxon>Cyanobacteriota</taxon>
        <taxon>Cyanophyceae</taxon>
        <taxon>Coleofasciculales</taxon>
        <taxon>Coleofasciculaceae</taxon>
        <taxon>Symploca</taxon>
    </lineage>
</organism>
<dbReference type="EMBL" id="JAAHFQ010000112">
    <property type="protein sequence ID" value="NER27575.1"/>
    <property type="molecule type" value="Genomic_DNA"/>
</dbReference>
<accession>A0A6B3N9M5</accession>
<protein>
    <submittedName>
        <fullName evidence="4">Tetratricopeptide repeat protein</fullName>
    </submittedName>
</protein>
<reference evidence="4" key="1">
    <citation type="submission" date="2019-11" db="EMBL/GenBank/DDBJ databases">
        <title>Genomic insights into an expanded diversity of filamentous marine cyanobacteria reveals the extraordinary biosynthetic potential of Moorea and Okeania.</title>
        <authorList>
            <person name="Ferreira Leao T."/>
            <person name="Wang M."/>
            <person name="Moss N."/>
            <person name="Da Silva R."/>
            <person name="Sanders J."/>
            <person name="Nurk S."/>
            <person name="Gurevich A."/>
            <person name="Humphrey G."/>
            <person name="Reher R."/>
            <person name="Zhu Q."/>
            <person name="Belda-Ferre P."/>
            <person name="Glukhov E."/>
            <person name="Rex R."/>
            <person name="Dorrestein P.C."/>
            <person name="Knight R."/>
            <person name="Pevzner P."/>
            <person name="Gerwick W.H."/>
            <person name="Gerwick L."/>
        </authorList>
    </citation>
    <scope>NUCLEOTIDE SEQUENCE</scope>
    <source>
        <strain evidence="4">SIO1C4</strain>
    </source>
</reference>
<gene>
    <name evidence="4" type="ORF">F6J89_08050</name>
</gene>
<name>A0A6B3N9M5_9CYAN</name>
<dbReference type="AlphaFoldDB" id="A0A6B3N9M5"/>
<dbReference type="InterPro" id="IPR011990">
    <property type="entry name" value="TPR-like_helical_dom_sf"/>
</dbReference>
<evidence type="ECO:0000256" key="2">
    <source>
        <dbReference type="ARBA" id="ARBA00022803"/>
    </source>
</evidence>
<dbReference type="Gene3D" id="1.25.40.10">
    <property type="entry name" value="Tetratricopeptide repeat domain"/>
    <property type="match status" value="1"/>
</dbReference>
<evidence type="ECO:0000256" key="1">
    <source>
        <dbReference type="ARBA" id="ARBA00022737"/>
    </source>
</evidence>
<feature type="repeat" description="TPR" evidence="3">
    <location>
        <begin position="211"/>
        <end position="244"/>
    </location>
</feature>
<dbReference type="InterPro" id="IPR019734">
    <property type="entry name" value="TPR_rpt"/>
</dbReference>
<evidence type="ECO:0000256" key="3">
    <source>
        <dbReference type="PROSITE-ProRule" id="PRU00339"/>
    </source>
</evidence>
<dbReference type="PANTHER" id="PTHR44943:SF8">
    <property type="entry name" value="TPR REPEAT-CONTAINING PROTEIN MJ0263"/>
    <property type="match status" value="1"/>
</dbReference>
<dbReference type="PROSITE" id="PS50005">
    <property type="entry name" value="TPR"/>
    <property type="match status" value="1"/>
</dbReference>
<dbReference type="Pfam" id="PF13414">
    <property type="entry name" value="TPR_11"/>
    <property type="match status" value="1"/>
</dbReference>
<dbReference type="SUPFAM" id="SSF48452">
    <property type="entry name" value="TPR-like"/>
    <property type="match status" value="1"/>
</dbReference>
<keyword evidence="1" id="KW-0677">Repeat</keyword>
<comment type="caution">
    <text evidence="4">The sequence shown here is derived from an EMBL/GenBank/DDBJ whole genome shotgun (WGS) entry which is preliminary data.</text>
</comment>
<proteinExistence type="predicted"/>